<accession>A0A1H6B793</accession>
<dbReference type="EMBL" id="FNVA01000006">
    <property type="protein sequence ID" value="SEG56087.1"/>
    <property type="molecule type" value="Genomic_DNA"/>
</dbReference>
<organism evidence="1 2">
    <name type="scientific">Bryocella elongata</name>
    <dbReference type="NCBI Taxonomy" id="863522"/>
    <lineage>
        <taxon>Bacteria</taxon>
        <taxon>Pseudomonadati</taxon>
        <taxon>Acidobacteriota</taxon>
        <taxon>Terriglobia</taxon>
        <taxon>Terriglobales</taxon>
        <taxon>Acidobacteriaceae</taxon>
        <taxon>Bryocella</taxon>
    </lineage>
</organism>
<name>A0A1H6B793_9BACT</name>
<evidence type="ECO:0000313" key="2">
    <source>
        <dbReference type="Proteomes" id="UP000236728"/>
    </source>
</evidence>
<evidence type="ECO:0000313" key="1">
    <source>
        <dbReference type="EMBL" id="SEG56087.1"/>
    </source>
</evidence>
<dbReference type="AlphaFoldDB" id="A0A1H6B793"/>
<dbReference type="RefSeq" id="WP_146072199.1">
    <property type="nucleotide sequence ID" value="NZ_FNVA01000006.1"/>
</dbReference>
<reference evidence="1 2" key="1">
    <citation type="submission" date="2016-10" db="EMBL/GenBank/DDBJ databases">
        <authorList>
            <person name="de Groot N.N."/>
        </authorList>
    </citation>
    <scope>NUCLEOTIDE SEQUENCE [LARGE SCALE GENOMIC DNA]</scope>
    <source>
        <strain evidence="1 2">DSM 22489</strain>
    </source>
</reference>
<keyword evidence="2" id="KW-1185">Reference proteome</keyword>
<dbReference type="Proteomes" id="UP000236728">
    <property type="component" value="Unassembled WGS sequence"/>
</dbReference>
<proteinExistence type="predicted"/>
<gene>
    <name evidence="1" type="ORF">SAMN05421819_3543</name>
</gene>
<protein>
    <submittedName>
        <fullName evidence="1">Uncharacterized protein</fullName>
    </submittedName>
</protein>
<sequence>MDNLRSRSIRIDEIPAAAAPVRPAMGRLGELWAKLVANCPQGLAEVVENRDRSHATQTVLHMRKRAKAAGYELRDARNERGDVLYLYLVRQKPEMLPV</sequence>